<evidence type="ECO:0000313" key="1">
    <source>
        <dbReference type="EMBL" id="QEH31713.1"/>
    </source>
</evidence>
<dbReference type="EMBL" id="CP042997">
    <property type="protein sequence ID" value="QEH31713.1"/>
    <property type="molecule type" value="Genomic_DNA"/>
</dbReference>
<evidence type="ECO:0000313" key="2">
    <source>
        <dbReference type="Proteomes" id="UP000324233"/>
    </source>
</evidence>
<protein>
    <submittedName>
        <fullName evidence="1">Uncharacterized protein</fullName>
    </submittedName>
</protein>
<sequence length="349" mass="38502">MQTAFSIRESLQGHLQDFVQATGFECTKTEALVRDIVCLLSAYREEDVPLFPHIYVVHGADALATIAPGAERITLGKSQYADDSAKDILKKGASLAIAGWSVFIARAEHPEFEYGIFRDRTHSFSVSAEESLADIETPFPALLIRNRGHFVVELVISNRRTYTVSFTSSPASPSSLSLHVSKFARIASSRLPEDRRADFVPYLKRLVTDKLLHSHGTLLAVVDTTSTLESHDATLDEGTWLAPVVDLAMRRFRAYTEKTDIALADLQAAEALLEGMVNSDGVVVFGADGTLRAFRVFLRPNENERSGLPEKGGGRRRTYELMKKRTTSTLLAALYRSQDGDTDCSGEES</sequence>
<dbReference type="OrthoDB" id="1411841at2"/>
<name>A0A5B9VTN3_9BACT</name>
<proteinExistence type="predicted"/>
<dbReference type="KEGG" id="agv:OJF2_01780"/>
<dbReference type="Proteomes" id="UP000324233">
    <property type="component" value="Chromosome"/>
</dbReference>
<organism evidence="1 2">
    <name type="scientific">Aquisphaera giovannonii</name>
    <dbReference type="NCBI Taxonomy" id="406548"/>
    <lineage>
        <taxon>Bacteria</taxon>
        <taxon>Pseudomonadati</taxon>
        <taxon>Planctomycetota</taxon>
        <taxon>Planctomycetia</taxon>
        <taxon>Isosphaerales</taxon>
        <taxon>Isosphaeraceae</taxon>
        <taxon>Aquisphaera</taxon>
    </lineage>
</organism>
<keyword evidence="2" id="KW-1185">Reference proteome</keyword>
<reference evidence="1 2" key="1">
    <citation type="submission" date="2019-08" db="EMBL/GenBank/DDBJ databases">
        <title>Deep-cultivation of Planctomycetes and their phenomic and genomic characterization uncovers novel biology.</title>
        <authorList>
            <person name="Wiegand S."/>
            <person name="Jogler M."/>
            <person name="Boedeker C."/>
            <person name="Pinto D."/>
            <person name="Vollmers J."/>
            <person name="Rivas-Marin E."/>
            <person name="Kohn T."/>
            <person name="Peeters S.H."/>
            <person name="Heuer A."/>
            <person name="Rast P."/>
            <person name="Oberbeckmann S."/>
            <person name="Bunk B."/>
            <person name="Jeske O."/>
            <person name="Meyerdierks A."/>
            <person name="Storesund J.E."/>
            <person name="Kallscheuer N."/>
            <person name="Luecker S."/>
            <person name="Lage O.M."/>
            <person name="Pohl T."/>
            <person name="Merkel B.J."/>
            <person name="Hornburger P."/>
            <person name="Mueller R.-W."/>
            <person name="Bruemmer F."/>
            <person name="Labrenz M."/>
            <person name="Spormann A.M."/>
            <person name="Op den Camp H."/>
            <person name="Overmann J."/>
            <person name="Amann R."/>
            <person name="Jetten M.S.M."/>
            <person name="Mascher T."/>
            <person name="Medema M.H."/>
            <person name="Devos D.P."/>
            <person name="Kaster A.-K."/>
            <person name="Ovreas L."/>
            <person name="Rohde M."/>
            <person name="Galperin M.Y."/>
            <person name="Jogler C."/>
        </authorList>
    </citation>
    <scope>NUCLEOTIDE SEQUENCE [LARGE SCALE GENOMIC DNA]</scope>
    <source>
        <strain evidence="1 2">OJF2</strain>
    </source>
</reference>
<accession>A0A5B9VTN3</accession>
<gene>
    <name evidence="1" type="ORF">OJF2_01780</name>
</gene>
<dbReference type="RefSeq" id="WP_148590394.1">
    <property type="nucleotide sequence ID" value="NZ_CP042997.1"/>
</dbReference>
<dbReference type="AlphaFoldDB" id="A0A5B9VTN3"/>